<evidence type="ECO:0000313" key="7">
    <source>
        <dbReference type="EMBL" id="SSX14444.1"/>
    </source>
</evidence>
<reference evidence="7" key="1">
    <citation type="submission" date="2018-04" db="EMBL/GenBank/DDBJ databases">
        <authorList>
            <person name="Go L.Y."/>
            <person name="Mitchell J.A."/>
        </authorList>
    </citation>
    <scope>NUCLEOTIDE SEQUENCE</scope>
    <source>
        <tissue evidence="7">Whole organism</tissue>
    </source>
</reference>
<dbReference type="Pfam" id="PF06278">
    <property type="entry name" value="CNDH2_N"/>
    <property type="match status" value="1"/>
</dbReference>
<dbReference type="PANTHER" id="PTHR14324">
    <property type="entry name" value="CONDENSIN-2 COMPLEX SUBUNIT H2"/>
    <property type="match status" value="1"/>
</dbReference>
<dbReference type="EMBL" id="UFQS01002648">
    <property type="protein sequence ID" value="SSX14444.1"/>
    <property type="molecule type" value="Genomic_DNA"/>
</dbReference>
<comment type="subcellular location">
    <subcellularLocation>
        <location evidence="1">Nucleus</location>
    </subcellularLocation>
</comment>
<dbReference type="GO" id="GO:0051306">
    <property type="term" value="P:mitotic sister chromatid separation"/>
    <property type="evidence" value="ECO:0007669"/>
    <property type="project" value="TreeGrafter"/>
</dbReference>
<feature type="region of interest" description="Disordered" evidence="4">
    <location>
        <begin position="899"/>
        <end position="930"/>
    </location>
</feature>
<reference evidence="8" key="2">
    <citation type="submission" date="2018-07" db="EMBL/GenBank/DDBJ databases">
        <authorList>
            <person name="Quirk P.G."/>
            <person name="Krulwich T.A."/>
        </authorList>
    </citation>
    <scope>NUCLEOTIDE SEQUENCE</scope>
</reference>
<feature type="compositionally biased region" description="Basic and acidic residues" evidence="4">
    <location>
        <begin position="635"/>
        <end position="645"/>
    </location>
</feature>
<dbReference type="PANTHER" id="PTHR14324:SF3">
    <property type="entry name" value="CONDENSIN-2 COMPLEX SUBUNIT H2"/>
    <property type="match status" value="1"/>
</dbReference>
<feature type="domain" description="Condensin II complex subunit H2 N-terminal" evidence="5">
    <location>
        <begin position="72"/>
        <end position="127"/>
    </location>
</feature>
<protein>
    <submittedName>
        <fullName evidence="8">CSON007016 protein</fullName>
    </submittedName>
</protein>
<accession>A0A336MWE1</accession>
<evidence type="ECO:0000256" key="2">
    <source>
        <dbReference type="ARBA" id="ARBA00007844"/>
    </source>
</evidence>
<dbReference type="GO" id="GO:0010032">
    <property type="term" value="P:meiotic chromosome condensation"/>
    <property type="evidence" value="ECO:0007669"/>
    <property type="project" value="TreeGrafter"/>
</dbReference>
<evidence type="ECO:0000259" key="6">
    <source>
        <dbReference type="Pfam" id="PF16858"/>
    </source>
</evidence>
<evidence type="ECO:0000256" key="4">
    <source>
        <dbReference type="SAM" id="MobiDB-lite"/>
    </source>
</evidence>
<dbReference type="GO" id="GO:0000796">
    <property type="term" value="C:condensin complex"/>
    <property type="evidence" value="ECO:0007669"/>
    <property type="project" value="TreeGrafter"/>
</dbReference>
<evidence type="ECO:0000256" key="1">
    <source>
        <dbReference type="ARBA" id="ARBA00004123"/>
    </source>
</evidence>
<evidence type="ECO:0000256" key="3">
    <source>
        <dbReference type="ARBA" id="ARBA00023242"/>
    </source>
</evidence>
<feature type="region of interest" description="Disordered" evidence="4">
    <location>
        <begin position="617"/>
        <end position="753"/>
    </location>
</feature>
<feature type="compositionally biased region" description="Acidic residues" evidence="4">
    <location>
        <begin position="663"/>
        <end position="675"/>
    </location>
</feature>
<evidence type="ECO:0000313" key="8">
    <source>
        <dbReference type="EMBL" id="SSX33851.1"/>
    </source>
</evidence>
<name>A0A336MWE1_CULSO</name>
<dbReference type="OMA" id="RYDYQIH"/>
<dbReference type="GO" id="GO:0003682">
    <property type="term" value="F:chromatin binding"/>
    <property type="evidence" value="ECO:0007669"/>
    <property type="project" value="TreeGrafter"/>
</dbReference>
<dbReference type="AlphaFoldDB" id="A0A336MWE1"/>
<dbReference type="Pfam" id="PF16858">
    <property type="entry name" value="CNDH2_C"/>
    <property type="match status" value="1"/>
</dbReference>
<feature type="domain" description="Condensin-2 complex subunit H2 C-terminal" evidence="6">
    <location>
        <begin position="773"/>
        <end position="892"/>
    </location>
</feature>
<dbReference type="EMBL" id="UFQT01002648">
    <property type="protein sequence ID" value="SSX33851.1"/>
    <property type="molecule type" value="Genomic_DNA"/>
</dbReference>
<dbReference type="GO" id="GO:0005634">
    <property type="term" value="C:nucleus"/>
    <property type="evidence" value="ECO:0007669"/>
    <property type="project" value="UniProtKB-SubCell"/>
</dbReference>
<keyword evidence="3" id="KW-0539">Nucleus</keyword>
<feature type="compositionally biased region" description="Polar residues" evidence="4">
    <location>
        <begin position="619"/>
        <end position="628"/>
    </location>
</feature>
<sequence length="930" mass="106596">MSSKHKQTSDSMEDGFDLDDSEYYTSARVNLDLDPDDKCLTPEQIASLFIEIAQRAEKCFDFQISTWLKKYEALRQHPNFAEAALLISSASKIYARKINYLEDMVMQLIGAGRDDKLTSNTETDQTKVVRRRGKKFRMNTIADSFSDAEFIVKEFEQLPSVKLTEMIKKKKVNYDSHWEKFKAFQCRFLKNKKNKLIVSKKLTTDNSEIIATNAIFGKNPIYEYDEEEIIGNRNDFRCFSSILNDNCELISDYNFTTYFQHVDMVNKDEQEKPSVSQRNLKTARKFKFYISNEYLKQNYGIEIENPDEIRNDEIESDALQTSLTLEKNVSEFSDMIQQNLSSVSNDVANNVDKANISSKSIVSVDSAYQSLTEGEMSFSNKTLESIPEELQETFYDAVDTEENMEIDHELTEYNLIQKSREEETLKSALDPDNHSLLNDEGISVRSPSIQSPNHLSETGSEMNVDMIFQPGSSFMFNNIKHNLSNVEENNPEEVIQRTNLFGIQPVYLEHKEDFDLPLEYLIKTPQLIHNFLCLPEQRLRKKCLFALPPDEYKPRPIYLKLPIEPPTPKIYKMNMFKNGELNDKGNIQMKNGNISDEEDFAGFDEDTTKAEFEQGLKSIFTSTPNKKQINSDEENILRGEKRNAEEPAMNPPNEKRTSLDSNVDPEELITDDEDSENKTSKNGENNLSTPERIKAAQRVSRDSGITSPEPEETLTITVTDKEENNQSINIELNHPENDDESESVKSFCSATDGPDLPTLSNHDQKLTAQAQQKYQQQITDMQSLVVKVNNWHQYLKPILKDSQTRSTFDIHECGTEVLDVFQNEADQNEISFADVMSTKPDDHIARYFLATLMLVNTGNIELINTNKDVNRVSSTSELQLKLKSRVRLHEELENMNETVPCISSNSSGKKRKVCGVSDESDGKTKKFKKK</sequence>
<gene>
    <name evidence="8" type="primary">CSON007016</name>
</gene>
<evidence type="ECO:0000259" key="5">
    <source>
        <dbReference type="Pfam" id="PF06278"/>
    </source>
</evidence>
<dbReference type="InterPro" id="IPR009378">
    <property type="entry name" value="H2_N"/>
</dbReference>
<proteinExistence type="inferred from homology"/>
<organism evidence="8">
    <name type="scientific">Culicoides sonorensis</name>
    <name type="common">Biting midge</name>
    <dbReference type="NCBI Taxonomy" id="179676"/>
    <lineage>
        <taxon>Eukaryota</taxon>
        <taxon>Metazoa</taxon>
        <taxon>Ecdysozoa</taxon>
        <taxon>Arthropoda</taxon>
        <taxon>Hexapoda</taxon>
        <taxon>Insecta</taxon>
        <taxon>Pterygota</taxon>
        <taxon>Neoptera</taxon>
        <taxon>Endopterygota</taxon>
        <taxon>Diptera</taxon>
        <taxon>Nematocera</taxon>
        <taxon>Chironomoidea</taxon>
        <taxon>Ceratopogonidae</taxon>
        <taxon>Ceratopogoninae</taxon>
        <taxon>Culicoides</taxon>
        <taxon>Monoculicoides</taxon>
    </lineage>
</organism>
<dbReference type="VEuPathDB" id="VectorBase:CSON007016"/>
<dbReference type="InterPro" id="IPR031737">
    <property type="entry name" value="CNDH2_C"/>
</dbReference>
<comment type="similarity">
    <text evidence="2">Belongs to the CND2 H2 (condensin-2 subunit 2) family.</text>
</comment>
<dbReference type="InterPro" id="IPR031739">
    <property type="entry name" value="Ncaph2"/>
</dbReference>